<evidence type="ECO:0000313" key="2">
    <source>
        <dbReference type="EMBL" id="CAD5233878.1"/>
    </source>
</evidence>
<evidence type="ECO:0000256" key="1">
    <source>
        <dbReference type="SAM" id="SignalP"/>
    </source>
</evidence>
<gene>
    <name evidence="2" type="ORF">BXYJ_LOCUS13969</name>
</gene>
<protein>
    <submittedName>
        <fullName evidence="2">(pine wood nematode) hypothetical protein</fullName>
    </submittedName>
</protein>
<dbReference type="EMBL" id="CAJFDI010000006">
    <property type="protein sequence ID" value="CAD5233878.1"/>
    <property type="molecule type" value="Genomic_DNA"/>
</dbReference>
<keyword evidence="1" id="KW-0732">Signal</keyword>
<reference evidence="3" key="2">
    <citation type="submission" date="2020-08" db="EMBL/GenBank/DDBJ databases">
        <authorList>
            <person name="Kikuchi T."/>
        </authorList>
    </citation>
    <scope>NUCLEOTIDE SEQUENCE</scope>
    <source>
        <strain evidence="2">Ka4C1</strain>
    </source>
</reference>
<proteinExistence type="predicted"/>
<dbReference type="AlphaFoldDB" id="A0A1I7SL19"/>
<dbReference type="Proteomes" id="UP000659654">
    <property type="component" value="Unassembled WGS sequence"/>
</dbReference>
<reference evidence="6" key="1">
    <citation type="submission" date="2016-11" db="UniProtKB">
        <authorList>
            <consortium name="WormBaseParasite"/>
        </authorList>
    </citation>
    <scope>IDENTIFICATION</scope>
</reference>
<evidence type="ECO:0000313" key="6">
    <source>
        <dbReference type="WBParaSite" id="BXY_1375100.1"/>
    </source>
</evidence>
<accession>A0A1I7SL19</accession>
<name>A0A1I7SL19_BURXY</name>
<evidence type="ECO:0000313" key="5">
    <source>
        <dbReference type="Proteomes" id="UP000659654"/>
    </source>
</evidence>
<evidence type="ECO:0000313" key="3">
    <source>
        <dbReference type="EMBL" id="CAG9129337.1"/>
    </source>
</evidence>
<dbReference type="Proteomes" id="UP000582659">
    <property type="component" value="Unassembled WGS sequence"/>
</dbReference>
<dbReference type="WBParaSite" id="BXY_1375100.1">
    <property type="protein sequence ID" value="BXY_1375100.1"/>
    <property type="gene ID" value="BXY_1375100"/>
</dbReference>
<feature type="signal peptide" evidence="1">
    <location>
        <begin position="1"/>
        <end position="19"/>
    </location>
</feature>
<keyword evidence="5" id="KW-1185">Reference proteome</keyword>
<dbReference type="Proteomes" id="UP000095284">
    <property type="component" value="Unplaced"/>
</dbReference>
<dbReference type="EMBL" id="CAJFCV020000006">
    <property type="protein sequence ID" value="CAG9129337.1"/>
    <property type="molecule type" value="Genomic_DNA"/>
</dbReference>
<feature type="chain" id="PRO_5035399859" evidence="1">
    <location>
        <begin position="20"/>
        <end position="124"/>
    </location>
</feature>
<organism evidence="4 6">
    <name type="scientific">Bursaphelenchus xylophilus</name>
    <name type="common">Pinewood nematode worm</name>
    <name type="synonym">Aphelenchoides xylophilus</name>
    <dbReference type="NCBI Taxonomy" id="6326"/>
    <lineage>
        <taxon>Eukaryota</taxon>
        <taxon>Metazoa</taxon>
        <taxon>Ecdysozoa</taxon>
        <taxon>Nematoda</taxon>
        <taxon>Chromadorea</taxon>
        <taxon>Rhabditida</taxon>
        <taxon>Tylenchina</taxon>
        <taxon>Tylenchomorpha</taxon>
        <taxon>Aphelenchoidea</taxon>
        <taxon>Aphelenchoididae</taxon>
        <taxon>Bursaphelenchus</taxon>
    </lineage>
</organism>
<evidence type="ECO:0000313" key="4">
    <source>
        <dbReference type="Proteomes" id="UP000095284"/>
    </source>
</evidence>
<sequence>MHLYFLAIALISLWALCLATPRQNCACDDFTCTMRCYSRDKTRYGRCAHTACLCPKLCNRPKNYTLPNQNPCAMNSIAAPPQRKSKMSKFRDDSGILSKSEDLCIPCLRAEFMKTLDMLNAEGM</sequence>